<organism evidence="2 3">
    <name type="scientific">Trichinella pseudospiralis</name>
    <name type="common">Parasitic roundworm</name>
    <dbReference type="NCBI Taxonomy" id="6337"/>
    <lineage>
        <taxon>Eukaryota</taxon>
        <taxon>Metazoa</taxon>
        <taxon>Ecdysozoa</taxon>
        <taxon>Nematoda</taxon>
        <taxon>Enoplea</taxon>
        <taxon>Dorylaimia</taxon>
        <taxon>Trichinellida</taxon>
        <taxon>Trichinellidae</taxon>
        <taxon>Trichinella</taxon>
    </lineage>
</organism>
<name>A0A0V0XT26_TRIPS</name>
<accession>A0A0V0XT26</accession>
<feature type="compositionally biased region" description="Low complexity" evidence="1">
    <location>
        <begin position="68"/>
        <end position="77"/>
    </location>
</feature>
<proteinExistence type="predicted"/>
<evidence type="ECO:0000313" key="3">
    <source>
        <dbReference type="Proteomes" id="UP000054815"/>
    </source>
</evidence>
<sequence>MKIFRRSDEPTDDSHNSSIFSVKLLQRPMKNGRRLSTPERILVANKYDCGVVHLPQLWLSLFMNELNNNNNNNNNNNSSFQVSQRRGRGSICDFEHGGNSRPTSAAQL</sequence>
<protein>
    <submittedName>
        <fullName evidence="2">Uncharacterized protein</fullName>
    </submittedName>
</protein>
<dbReference type="EMBL" id="JYDU01000147">
    <property type="protein sequence ID" value="KRX91083.1"/>
    <property type="molecule type" value="Genomic_DNA"/>
</dbReference>
<dbReference type="Proteomes" id="UP000054815">
    <property type="component" value="Unassembled WGS sequence"/>
</dbReference>
<gene>
    <name evidence="2" type="ORF">T4E_1809</name>
</gene>
<feature type="region of interest" description="Disordered" evidence="1">
    <location>
        <begin position="68"/>
        <end position="108"/>
    </location>
</feature>
<evidence type="ECO:0000256" key="1">
    <source>
        <dbReference type="SAM" id="MobiDB-lite"/>
    </source>
</evidence>
<dbReference type="AlphaFoldDB" id="A0A0V0XT26"/>
<evidence type="ECO:0000313" key="2">
    <source>
        <dbReference type="EMBL" id="KRX91083.1"/>
    </source>
</evidence>
<reference evidence="2 3" key="1">
    <citation type="submission" date="2015-01" db="EMBL/GenBank/DDBJ databases">
        <title>Evolution of Trichinella species and genotypes.</title>
        <authorList>
            <person name="Korhonen P.K."/>
            <person name="Edoardo P."/>
            <person name="Giuseppe L.R."/>
            <person name="Gasser R.B."/>
        </authorList>
    </citation>
    <scope>NUCLEOTIDE SEQUENCE [LARGE SCALE GENOMIC DNA]</scope>
    <source>
        <strain evidence="2">ISS141</strain>
    </source>
</reference>
<comment type="caution">
    <text evidence="2">The sequence shown here is derived from an EMBL/GenBank/DDBJ whole genome shotgun (WGS) entry which is preliminary data.</text>
</comment>